<dbReference type="Gene3D" id="3.30.420.10">
    <property type="entry name" value="Ribonuclease H-like superfamily/Ribonuclease H"/>
    <property type="match status" value="1"/>
</dbReference>
<dbReference type="Pfam" id="PF13456">
    <property type="entry name" value="RVT_3"/>
    <property type="match status" value="1"/>
</dbReference>
<protein>
    <recommendedName>
        <fullName evidence="1">RNase H type-1 domain-containing protein</fullName>
    </recommendedName>
</protein>
<dbReference type="PANTHER" id="PTHR47074:SF48">
    <property type="entry name" value="POLYNUCLEOTIDYL TRANSFERASE, RIBONUCLEASE H-LIKE SUPERFAMILY PROTEIN"/>
    <property type="match status" value="1"/>
</dbReference>
<gene>
    <name evidence="2" type="ORF">Dsin_030277</name>
</gene>
<dbReference type="InterPro" id="IPR052929">
    <property type="entry name" value="RNase_H-like_EbsB-rel"/>
</dbReference>
<organism evidence="2 3">
    <name type="scientific">Dipteronia sinensis</name>
    <dbReference type="NCBI Taxonomy" id="43782"/>
    <lineage>
        <taxon>Eukaryota</taxon>
        <taxon>Viridiplantae</taxon>
        <taxon>Streptophyta</taxon>
        <taxon>Embryophyta</taxon>
        <taxon>Tracheophyta</taxon>
        <taxon>Spermatophyta</taxon>
        <taxon>Magnoliopsida</taxon>
        <taxon>eudicotyledons</taxon>
        <taxon>Gunneridae</taxon>
        <taxon>Pentapetalae</taxon>
        <taxon>rosids</taxon>
        <taxon>malvids</taxon>
        <taxon>Sapindales</taxon>
        <taxon>Sapindaceae</taxon>
        <taxon>Hippocastanoideae</taxon>
        <taxon>Acereae</taxon>
        <taxon>Dipteronia</taxon>
    </lineage>
</organism>
<feature type="domain" description="RNase H type-1" evidence="1">
    <location>
        <begin position="15"/>
        <end position="99"/>
    </location>
</feature>
<evidence type="ECO:0000259" key="1">
    <source>
        <dbReference type="Pfam" id="PF13456"/>
    </source>
</evidence>
<sequence length="126" mass="14079">MEVEQTLTSIGSPPSMEVAEAIAILRGIQFSKDYGFSPCIFESDAEVVIRWINDRSHLESVCGVILSDTNSLIAEMVGVCFGYVPRQGNRVAHFLAKNALLLTKDMFWMEEYLYGVAKAVQMDMHV</sequence>
<dbReference type="AlphaFoldDB" id="A0AAD9ZII6"/>
<dbReference type="Proteomes" id="UP001281410">
    <property type="component" value="Unassembled WGS sequence"/>
</dbReference>
<proteinExistence type="predicted"/>
<accession>A0AAD9ZII6</accession>
<keyword evidence="3" id="KW-1185">Reference proteome</keyword>
<dbReference type="InterPro" id="IPR044730">
    <property type="entry name" value="RNase_H-like_dom_plant"/>
</dbReference>
<dbReference type="InterPro" id="IPR002156">
    <property type="entry name" value="RNaseH_domain"/>
</dbReference>
<name>A0AAD9ZII6_9ROSI</name>
<dbReference type="GO" id="GO:0003676">
    <property type="term" value="F:nucleic acid binding"/>
    <property type="evidence" value="ECO:0007669"/>
    <property type="project" value="InterPro"/>
</dbReference>
<dbReference type="CDD" id="cd06222">
    <property type="entry name" value="RNase_H_like"/>
    <property type="match status" value="1"/>
</dbReference>
<evidence type="ECO:0000313" key="3">
    <source>
        <dbReference type="Proteomes" id="UP001281410"/>
    </source>
</evidence>
<dbReference type="InterPro" id="IPR036397">
    <property type="entry name" value="RNaseH_sf"/>
</dbReference>
<dbReference type="InterPro" id="IPR012337">
    <property type="entry name" value="RNaseH-like_sf"/>
</dbReference>
<dbReference type="GO" id="GO:0004523">
    <property type="term" value="F:RNA-DNA hybrid ribonuclease activity"/>
    <property type="evidence" value="ECO:0007669"/>
    <property type="project" value="InterPro"/>
</dbReference>
<dbReference type="EMBL" id="JANJYJ010000010">
    <property type="protein sequence ID" value="KAK3182991.1"/>
    <property type="molecule type" value="Genomic_DNA"/>
</dbReference>
<comment type="caution">
    <text evidence="2">The sequence shown here is derived from an EMBL/GenBank/DDBJ whole genome shotgun (WGS) entry which is preliminary data.</text>
</comment>
<dbReference type="SUPFAM" id="SSF53098">
    <property type="entry name" value="Ribonuclease H-like"/>
    <property type="match status" value="1"/>
</dbReference>
<evidence type="ECO:0000313" key="2">
    <source>
        <dbReference type="EMBL" id="KAK3182991.1"/>
    </source>
</evidence>
<reference evidence="2" key="1">
    <citation type="journal article" date="2023" name="Plant J.">
        <title>Genome sequences and population genomics provide insights into the demographic history, inbreeding, and mutation load of two 'living fossil' tree species of Dipteronia.</title>
        <authorList>
            <person name="Feng Y."/>
            <person name="Comes H.P."/>
            <person name="Chen J."/>
            <person name="Zhu S."/>
            <person name="Lu R."/>
            <person name="Zhang X."/>
            <person name="Li P."/>
            <person name="Qiu J."/>
            <person name="Olsen K.M."/>
            <person name="Qiu Y."/>
        </authorList>
    </citation>
    <scope>NUCLEOTIDE SEQUENCE</scope>
    <source>
        <strain evidence="2">NBL</strain>
    </source>
</reference>
<dbReference type="PANTHER" id="PTHR47074">
    <property type="entry name" value="BNAC02G40300D PROTEIN"/>
    <property type="match status" value="1"/>
</dbReference>